<evidence type="ECO:0000259" key="2">
    <source>
        <dbReference type="PROSITE" id="PS51272"/>
    </source>
</evidence>
<keyword evidence="4" id="KW-1185">Reference proteome</keyword>
<feature type="signal peptide" evidence="1">
    <location>
        <begin position="1"/>
        <end position="26"/>
    </location>
</feature>
<dbReference type="AlphaFoldDB" id="A0A6C0NTK1"/>
<sequence>MKKTFKMMTMTATAALMLTFAGQSFAATPGFTDLDNNAAKDKIVSLQQRGLLQGVSANHFAPRAILTEAQGVQLIVSALNLNLDLVRFFKEPKASDYFPNAQDDAWYANALIIASVNGLDLPKDLNPNQLLTREAFTHELIHAIEVTGKLPMIKPVAVEIADQDQINVEYSGSIVRALNYGVIQLGEDGKVNPKMTISRSEAAEEIYNALEYLKAHAPSTDENGKLSFSEGIQLITDATGVTPSLDQEADPNAALTRETFTTMLVQAVEEAGKLPMINVIPADIKDADQIDILDSGVIQRALKYGIVKLNADGNFEPNAEMTQAQGKEAVDNAVAYLKAHLAPVTANPVQ</sequence>
<name>A0A6C0NTK1_9BACL</name>
<dbReference type="PROSITE" id="PS51272">
    <property type="entry name" value="SLH"/>
    <property type="match status" value="2"/>
</dbReference>
<evidence type="ECO:0000313" key="4">
    <source>
        <dbReference type="Proteomes" id="UP000479114"/>
    </source>
</evidence>
<gene>
    <name evidence="3" type="ORF">GZH47_00700</name>
</gene>
<reference evidence="3 4" key="1">
    <citation type="submission" date="2020-02" db="EMBL/GenBank/DDBJ databases">
        <title>Paenibacillus sp. nov., isolated from rhizosphere soil of tomato.</title>
        <authorList>
            <person name="Weon H.-Y."/>
            <person name="Lee S.A."/>
        </authorList>
    </citation>
    <scope>NUCLEOTIDE SEQUENCE [LARGE SCALE GENOMIC DNA]</scope>
    <source>
        <strain evidence="3 4">14171R-81</strain>
    </source>
</reference>
<dbReference type="KEGG" id="prz:GZH47_00700"/>
<protein>
    <submittedName>
        <fullName evidence="3">S-layer homology domain-containing protein</fullName>
    </submittedName>
</protein>
<dbReference type="Pfam" id="PF00395">
    <property type="entry name" value="SLH"/>
    <property type="match status" value="1"/>
</dbReference>
<accession>A0A6C0NTK1</accession>
<feature type="chain" id="PRO_5025455649" evidence="1">
    <location>
        <begin position="27"/>
        <end position="350"/>
    </location>
</feature>
<evidence type="ECO:0000313" key="3">
    <source>
        <dbReference type="EMBL" id="QHW29497.1"/>
    </source>
</evidence>
<dbReference type="InterPro" id="IPR001119">
    <property type="entry name" value="SLH_dom"/>
</dbReference>
<feature type="domain" description="SLH" evidence="2">
    <location>
        <begin position="26"/>
        <end position="89"/>
    </location>
</feature>
<dbReference type="Proteomes" id="UP000479114">
    <property type="component" value="Chromosome"/>
</dbReference>
<proteinExistence type="predicted"/>
<organism evidence="3 4">
    <name type="scientific">Paenibacillus rhizovicinus</name>
    <dbReference type="NCBI Taxonomy" id="2704463"/>
    <lineage>
        <taxon>Bacteria</taxon>
        <taxon>Bacillati</taxon>
        <taxon>Bacillota</taxon>
        <taxon>Bacilli</taxon>
        <taxon>Bacillales</taxon>
        <taxon>Paenibacillaceae</taxon>
        <taxon>Paenibacillus</taxon>
    </lineage>
</organism>
<dbReference type="RefSeq" id="WP_162638067.1">
    <property type="nucleotide sequence ID" value="NZ_CP048286.1"/>
</dbReference>
<dbReference type="EMBL" id="CP048286">
    <property type="protein sequence ID" value="QHW29497.1"/>
    <property type="molecule type" value="Genomic_DNA"/>
</dbReference>
<feature type="domain" description="SLH" evidence="2">
    <location>
        <begin position="157"/>
        <end position="220"/>
    </location>
</feature>
<keyword evidence="1" id="KW-0732">Signal</keyword>
<evidence type="ECO:0000256" key="1">
    <source>
        <dbReference type="SAM" id="SignalP"/>
    </source>
</evidence>